<keyword evidence="9" id="KW-1185">Reference proteome</keyword>
<feature type="region of interest" description="Disordered" evidence="6">
    <location>
        <begin position="2173"/>
        <end position="2356"/>
    </location>
</feature>
<protein>
    <submittedName>
        <fullName evidence="8">Zinc finger protein 638-like</fullName>
    </submittedName>
</protein>
<evidence type="ECO:0000313" key="8">
    <source>
        <dbReference type="Ensembl" id="ENSKMAP00000004919.1"/>
    </source>
</evidence>
<feature type="compositionally biased region" description="Acidic residues" evidence="6">
    <location>
        <begin position="1441"/>
        <end position="1450"/>
    </location>
</feature>
<feature type="compositionally biased region" description="Polar residues" evidence="6">
    <location>
        <begin position="1927"/>
        <end position="1937"/>
    </location>
</feature>
<feature type="compositionally biased region" description="Low complexity" evidence="6">
    <location>
        <begin position="1004"/>
        <end position="1015"/>
    </location>
</feature>
<feature type="compositionally biased region" description="Polar residues" evidence="6">
    <location>
        <begin position="1533"/>
        <end position="1545"/>
    </location>
</feature>
<dbReference type="KEGG" id="kmr:108248603"/>
<feature type="compositionally biased region" description="Basic and acidic residues" evidence="6">
    <location>
        <begin position="2773"/>
        <end position="2790"/>
    </location>
</feature>
<feature type="compositionally biased region" description="Polar residues" evidence="6">
    <location>
        <begin position="1965"/>
        <end position="1974"/>
    </location>
</feature>
<proteinExistence type="predicted"/>
<feature type="compositionally biased region" description="Acidic residues" evidence="6">
    <location>
        <begin position="2115"/>
        <end position="2131"/>
    </location>
</feature>
<comment type="subcellular location">
    <subcellularLocation>
        <location evidence="1">Nucleus</location>
    </subcellularLocation>
</comment>
<feature type="compositionally biased region" description="Low complexity" evidence="6">
    <location>
        <begin position="1700"/>
        <end position="1735"/>
    </location>
</feature>
<dbReference type="PANTHER" id="PTHR13491:SF0">
    <property type="entry name" value="ZINC FINGER CCHC DOMAIN-CONTAINING PROTEIN 10"/>
    <property type="match status" value="1"/>
</dbReference>
<feature type="compositionally biased region" description="Basic and acidic residues" evidence="6">
    <location>
        <begin position="1805"/>
        <end position="1850"/>
    </location>
</feature>
<feature type="compositionally biased region" description="Polar residues" evidence="6">
    <location>
        <begin position="1127"/>
        <end position="1149"/>
    </location>
</feature>
<dbReference type="STRING" id="37003.ENSKMAP00000004919"/>
<accession>A0A3Q3A289</accession>
<dbReference type="GO" id="GO:0005634">
    <property type="term" value="C:nucleus"/>
    <property type="evidence" value="ECO:0007669"/>
    <property type="project" value="UniProtKB-SubCell"/>
</dbReference>
<feature type="compositionally biased region" description="Polar residues" evidence="6">
    <location>
        <begin position="488"/>
        <end position="507"/>
    </location>
</feature>
<evidence type="ECO:0000256" key="1">
    <source>
        <dbReference type="ARBA" id="ARBA00004123"/>
    </source>
</evidence>
<dbReference type="Proteomes" id="UP000264800">
    <property type="component" value="Unplaced"/>
</dbReference>
<feature type="compositionally biased region" description="Basic and acidic residues" evidence="6">
    <location>
        <begin position="1659"/>
        <end position="1669"/>
    </location>
</feature>
<feature type="region of interest" description="Disordered" evidence="6">
    <location>
        <begin position="1525"/>
        <end position="1557"/>
    </location>
</feature>
<feature type="compositionally biased region" description="Polar residues" evidence="6">
    <location>
        <begin position="2617"/>
        <end position="2634"/>
    </location>
</feature>
<feature type="region of interest" description="Disordered" evidence="6">
    <location>
        <begin position="484"/>
        <end position="664"/>
    </location>
</feature>
<feature type="compositionally biased region" description="Basic and acidic residues" evidence="6">
    <location>
        <begin position="925"/>
        <end position="949"/>
    </location>
</feature>
<dbReference type="PANTHER" id="PTHR13491">
    <property type="entry name" value="ZCCHC10 PROTEIN"/>
    <property type="match status" value="1"/>
</dbReference>
<feature type="region of interest" description="Disordered" evidence="6">
    <location>
        <begin position="1003"/>
        <end position="1041"/>
    </location>
</feature>
<feature type="compositionally biased region" description="Low complexity" evidence="6">
    <location>
        <begin position="871"/>
        <end position="895"/>
    </location>
</feature>
<feature type="compositionally biased region" description="Basic and acidic residues" evidence="6">
    <location>
        <begin position="1238"/>
        <end position="1255"/>
    </location>
</feature>
<evidence type="ECO:0000313" key="9">
    <source>
        <dbReference type="Proteomes" id="UP000264800"/>
    </source>
</evidence>
<feature type="compositionally biased region" description="Basic and acidic residues" evidence="6">
    <location>
        <begin position="1976"/>
        <end position="1986"/>
    </location>
</feature>
<evidence type="ECO:0000256" key="2">
    <source>
        <dbReference type="ARBA" id="ARBA00022723"/>
    </source>
</evidence>
<evidence type="ECO:0000256" key="6">
    <source>
        <dbReference type="SAM" id="MobiDB-lite"/>
    </source>
</evidence>
<feature type="compositionally biased region" description="Basic and acidic residues" evidence="6">
    <location>
        <begin position="1279"/>
        <end position="1299"/>
    </location>
</feature>
<feature type="compositionally biased region" description="Acidic residues" evidence="6">
    <location>
        <begin position="2445"/>
        <end position="2459"/>
    </location>
</feature>
<feature type="compositionally biased region" description="Basic and acidic residues" evidence="6">
    <location>
        <begin position="2195"/>
        <end position="2208"/>
    </location>
</feature>
<feature type="compositionally biased region" description="Basic and acidic residues" evidence="6">
    <location>
        <begin position="901"/>
        <end position="917"/>
    </location>
</feature>
<feature type="compositionally biased region" description="Basic and acidic residues" evidence="6">
    <location>
        <begin position="2555"/>
        <end position="2564"/>
    </location>
</feature>
<feature type="compositionally biased region" description="Low complexity" evidence="6">
    <location>
        <begin position="567"/>
        <end position="653"/>
    </location>
</feature>
<feature type="compositionally biased region" description="Basic residues" evidence="6">
    <location>
        <begin position="2274"/>
        <end position="2286"/>
    </location>
</feature>
<feature type="compositionally biased region" description="Acidic residues" evidence="6">
    <location>
        <begin position="1586"/>
        <end position="1595"/>
    </location>
</feature>
<feature type="compositionally biased region" description="Basic and acidic residues" evidence="6">
    <location>
        <begin position="1938"/>
        <end position="1951"/>
    </location>
</feature>
<feature type="compositionally biased region" description="Polar residues" evidence="6">
    <location>
        <begin position="1186"/>
        <end position="1197"/>
    </location>
</feature>
<keyword evidence="2" id="KW-0479">Metal-binding</keyword>
<feature type="compositionally biased region" description="Polar residues" evidence="6">
    <location>
        <begin position="2863"/>
        <end position="2878"/>
    </location>
</feature>
<dbReference type="InterPro" id="IPR012677">
    <property type="entry name" value="Nucleotide-bd_a/b_plait_sf"/>
</dbReference>
<feature type="region of interest" description="Disordered" evidence="6">
    <location>
        <begin position="1118"/>
        <end position="1164"/>
    </location>
</feature>
<dbReference type="RefSeq" id="XP_037832599.1">
    <property type="nucleotide sequence ID" value="XM_037976671.1"/>
</dbReference>
<feature type="compositionally biased region" description="Basic and acidic residues" evidence="6">
    <location>
        <begin position="1198"/>
        <end position="1212"/>
    </location>
</feature>
<sequence length="2878" mass="315284">MLEGKNVPGPPPQSKAPKIGRTRVQNFKARRTPTSSSSSNTINPAQRFSLLLEHSPVCPAPGPLTSPLLGGLSGNPPLTGGQAASLRLAQLKAQLALTQMNSVFAVGSRVTTLTVNSNTPSPRLSTTVPSPTAVAINLLNVLKIANTMSHPLYNPFVPGKQSSSQGQYGLSSGQTDRDPRMTLPRLEPGSSYPSVTTPLALGTSGGPLPPPLALPVNYRPERSRITVDEDIERCLDLNISRGREEVRHQPMNQNVPFTNMQREAFPSSNTGATSFLPSSALQGHRHSTVDSSSRSLNWLPICKRVPEDDPSKMYSSASSNYLSSGDGRFNMSSEGKCSSESVLGLGDYDSIVAKKSGPPPETSRPKYTSESASNILLQFGLEKEDLEHLIMYPEDQITPQNLPFILRQIQLEKSKRAPIAAPSKPYGEPPPITSVSGMDKIIGCRGAAVPQDEIQSLVLKPSKVIDYGHTGKYTAGIEDDMGRATAKASGSGSKLHTDTFKSSSHSQEPLPEPDLQAATKPQPSSTLFRSVHPSRPGLVLIGRNDDSHTSNQGRTQGQASKVKEPVKNQQGQQQAKQQTQQHQVQMHQKQQQPHQKQQQQQRSQPNQKQQQQQRQQPNQKQQQQQRSQPNQKQPQQQRPQLQQHHQRQQQQQPLDPRGFPASQPLAPLLSVIPVHPAPPQLVPSLMDTTPRTLAPPFTEQPPAKRVRSQDVPSLAMIQDYAAATPRIFPHTCWLCNKESHTMKGWLSHQNTTLHLENCKQLRLQYPNWDGETLLLSSASSKDAKPLPGSSAQTPQNRHQKSRHDSPSRLHSPHRQRGSEDRKDKWFSRSRSRSPRRRHDSGDRRQRRSSRSHSPYRHYSPENRRDRRGSRSRSPQGSRQSRRSTSPPYDRPTSSRYRSRSRSYERRSPPKRRDEKWSPQRRSRDRRSPPRRSEDKRSSPTRSCERRSSSDRSLPQRRRSISSERLAKRLLETPAVQSLSKQSDLETMVKTLAPALLAELNKLKSSSSSASSSSSSNVARKSHPTKARPGLTKPKVSEAPSPTRVRLSGVYSCVSHGDLNTAVETFGKTKSVVLFRSTLQAAVSFETIESAEKLRNAKSFKVKGCVVSVVKETINVPTKSPATKEQKMASQQTFTKSNVSTSQATTSPSTGKVKAASATSGAKSTTTGKLVTKAKVFVSKAKGISSKQVAKTVKTGNTDGKKTAKSSEGKKETVTATKSKGPQKKPDSDGRKPKAMSTKSEDRTKKSEVAPKKQQLEESAGDDVVIISDDELEPVAPETKATEPKEVESSAESEAQKPTDARASPTKVTDGPPETGAVTASPPQPSTDPPQEPHTTFSTDEPSANASSPVQTSAAADSESPADVPRTETETLEKQQETAEQEDPVTEVKGQQDPAPEPVSSISAPSPEVPGAAKTQPEDEAAASQLTATVVSDDPDVTTQTVEEEKEEQQQQEENSCVQMETVMSSMPPPEPLDGGGQPALEDRSSVSPAPTTSAGSAFSYSVNAGSDDTDTKEVEKLKTGVVENVEEELSSSADSQTVPDASTATDPAKFDETPAEIPQINEDIFKAFTSVLREHRLTKGNGTKSEDEEAQDDDVKEQVLSSDPFNETEFNFEEFVTVDEISEDMDDTAVEDGSSSSKETSKKKAKGKSSDASPVGRETSSRTSKDRKTSGCSTSSSKSVKKQNQSSEPTKSKPTESVETSSSSAQKAQPSKTKSPARASQTSSTGRSTRSSAAAVKTSTETLLSHKKEDKPAESAVRRSGHKVSAESDAAKAVESESKIETSELDSAAQGQKLQSSNQTQSLESDFKDETIKDVKKSKEKGNDCKRTEERGDDDKNGRFLDSLDEKTDEQTNMEENTDSSNKTKTTGPEEDKVCPEECIEMEVDASVHVPDGADDKDEGSTVMQATEVDQSSENSSVAETADKNQVLDQDNSQTSRSMEDGAKGKQKPDILAKTAGETSKDVCQESSGDQPLDNNDGKESSKDFTEQEVLETLKSADDLITEGEDQEVETPSDHISKGDIGPSEEEEEEVYHVIDCVEDQPTPTETESETDKEQQTRKGKTTPSLEDRPSRSSRSRSRTSKAEDEGRSTRKQDKKYETRTKDSKTSKEKKTDPSTEEMVFEVVDSVEDESVHEASTTEGSDGRQSGVEKLLISIEIPVKSDKEEDIMYKILDSVEDEAAGDKAATTRSTRGRSKRTEKVAENDDVKKDKSRTRRRHTPVRDSQESVGVPQKETTPTKTREAVVKDTSEEETTYEILDAVEEDVAEDDQPTPQKARRGRPRKKPTKKQTAASKKVESTSKVGEEEEATYQILDSVEDDQPTSDQTEDAGKSTMSPDDGTTTTTRSPKNEEEEESVYQIVDSLEVDQIATNIGAMSPVSSAEETLEQAMNEESLLQLADNLQGVKFDPSAAAGRKTSTPAPKKKTQKSSKKNDPTTSKNVLVNLDEVSEEEEDYPDDTAEKEELKSRSRGVEEAKGEPSSEGADAGRTSSSAKRDAAPNAAAAKKLQKSKRSTTSKNILVNLDEVSEEEEDYPDDTAETEELKRRQATSEEPGNEQEERRSRGETEAQELVTLDEVVEHEAGEEGVAEAAPSDTELMEGELQELLTLDEIVEEARPLSQENQSVDSSQLETSSTVAEADREDSKNTSSSVKRKHDDSTERSQDFVTVDEVVVTEEEEREAATTTTRGRPKKRGRQTPVRKSTRGKTASKEPEGEKSTPDKDSSAPSADVQMEIQEMEVEMWKPDAASAELELQTESPDGQELKESVEEEEEEEVKVVNKRKQELISPEAKRSRSQSPCVPMDFKLPPFNPKNPLGLEFVVPKSGFFCNLCSIFYLNESTAKEIHCSSERHYDNLQKHYQKQQRKTSSSLMTGSQGSVSD</sequence>
<keyword evidence="5" id="KW-0539">Nucleus</keyword>
<feature type="compositionally biased region" description="Polar residues" evidence="6">
    <location>
        <begin position="2134"/>
        <end position="2144"/>
    </location>
</feature>
<dbReference type="InterPro" id="IPR035979">
    <property type="entry name" value="RBD_domain_sf"/>
</dbReference>
<evidence type="ECO:0000256" key="5">
    <source>
        <dbReference type="ARBA" id="ARBA00023242"/>
    </source>
</evidence>
<feature type="compositionally biased region" description="Polar residues" evidence="6">
    <location>
        <begin position="1902"/>
        <end position="1919"/>
    </location>
</feature>
<feature type="compositionally biased region" description="Polar residues" evidence="6">
    <location>
        <begin position="1454"/>
        <end position="1464"/>
    </location>
</feature>
<dbReference type="InterPro" id="IPR003604">
    <property type="entry name" value="Matrin/U1-like-C_Znf_C2H2"/>
</dbReference>
<name>A0A3Q3A289_KRYMA</name>
<feature type="compositionally biased region" description="Basic and acidic residues" evidence="6">
    <location>
        <begin position="2081"/>
        <end position="2114"/>
    </location>
</feature>
<feature type="compositionally biased region" description="Acidic residues" evidence="6">
    <location>
        <begin position="2314"/>
        <end position="2326"/>
    </location>
</feature>
<feature type="compositionally biased region" description="Acidic residues" evidence="6">
    <location>
        <begin position="2000"/>
        <end position="2011"/>
    </location>
</feature>
<feature type="compositionally biased region" description="Acidic residues" evidence="6">
    <location>
        <begin position="2523"/>
        <end position="2538"/>
    </location>
</feature>
<feature type="compositionally biased region" description="Basic and acidic residues" evidence="6">
    <location>
        <begin position="1744"/>
        <end position="1757"/>
    </location>
</feature>
<feature type="region of interest" description="Disordered" evidence="6">
    <location>
        <begin position="779"/>
        <end position="965"/>
    </location>
</feature>
<feature type="compositionally biased region" description="Polar residues" evidence="6">
    <location>
        <begin position="519"/>
        <end position="528"/>
    </location>
</feature>
<feature type="compositionally biased region" description="Basic and acidic residues" evidence="6">
    <location>
        <begin position="1764"/>
        <end position="1782"/>
    </location>
</feature>
<feature type="compositionally biased region" description="Acidic residues" evidence="6">
    <location>
        <begin position="1610"/>
        <end position="1630"/>
    </location>
</feature>
<dbReference type="SUPFAM" id="SSF54928">
    <property type="entry name" value="RNA-binding domain, RBD"/>
    <property type="match status" value="1"/>
</dbReference>
<dbReference type="GO" id="GO:0003676">
    <property type="term" value="F:nucleic acid binding"/>
    <property type="evidence" value="ECO:0007669"/>
    <property type="project" value="InterPro"/>
</dbReference>
<dbReference type="GO" id="GO:0008270">
    <property type="term" value="F:zinc ion binding"/>
    <property type="evidence" value="ECO:0007669"/>
    <property type="project" value="UniProtKB-KW"/>
</dbReference>
<organism evidence="8 9">
    <name type="scientific">Kryptolebias marmoratus</name>
    <name type="common">Mangrove killifish</name>
    <name type="synonym">Rivulus marmoratus</name>
    <dbReference type="NCBI Taxonomy" id="37003"/>
    <lineage>
        <taxon>Eukaryota</taxon>
        <taxon>Metazoa</taxon>
        <taxon>Chordata</taxon>
        <taxon>Craniata</taxon>
        <taxon>Vertebrata</taxon>
        <taxon>Euteleostomi</taxon>
        <taxon>Actinopterygii</taxon>
        <taxon>Neopterygii</taxon>
        <taxon>Teleostei</taxon>
        <taxon>Neoteleostei</taxon>
        <taxon>Acanthomorphata</taxon>
        <taxon>Ovalentaria</taxon>
        <taxon>Atherinomorphae</taxon>
        <taxon>Cyprinodontiformes</taxon>
        <taxon>Rivulidae</taxon>
        <taxon>Kryptolebias</taxon>
    </lineage>
</organism>
<dbReference type="GeneID" id="108248603"/>
<reference evidence="8" key="2">
    <citation type="submission" date="2025-09" db="UniProtKB">
        <authorList>
            <consortium name="Ensembl"/>
        </authorList>
    </citation>
    <scope>IDENTIFICATION</scope>
</reference>
<dbReference type="SMART" id="SM00451">
    <property type="entry name" value="ZnF_U1"/>
    <property type="match status" value="2"/>
</dbReference>
<feature type="compositionally biased region" description="Basic and acidic residues" evidence="6">
    <location>
        <begin position="2460"/>
        <end position="2477"/>
    </location>
</feature>
<evidence type="ECO:0000256" key="4">
    <source>
        <dbReference type="ARBA" id="ARBA00022833"/>
    </source>
</evidence>
<feature type="compositionally biased region" description="Polar residues" evidence="6">
    <location>
        <begin position="1485"/>
        <end position="1506"/>
    </location>
</feature>
<feature type="region of interest" description="Disordered" evidence="6">
    <location>
        <begin position="2855"/>
        <end position="2878"/>
    </location>
</feature>
<evidence type="ECO:0000256" key="3">
    <source>
        <dbReference type="ARBA" id="ARBA00022771"/>
    </source>
</evidence>
<dbReference type="OrthoDB" id="10072641at2759"/>
<feature type="region of interest" description="Disordered" evidence="6">
    <location>
        <begin position="1"/>
        <end position="42"/>
    </location>
</feature>
<dbReference type="InterPro" id="IPR039715">
    <property type="entry name" value="ZCCHC10"/>
</dbReference>
<feature type="region of interest" description="Disordered" evidence="6">
    <location>
        <begin position="1186"/>
        <end position="1513"/>
    </location>
</feature>
<feature type="compositionally biased region" description="Polar residues" evidence="6">
    <location>
        <begin position="1789"/>
        <end position="1804"/>
    </location>
</feature>
<feature type="region of interest" description="Disordered" evidence="6">
    <location>
        <begin position="2404"/>
        <end position="2797"/>
    </location>
</feature>
<feature type="region of interest" description="Disordered" evidence="6">
    <location>
        <begin position="155"/>
        <end position="193"/>
    </location>
</feature>
<feature type="region of interest" description="Disordered" evidence="6">
    <location>
        <begin position="1577"/>
        <end position="2148"/>
    </location>
</feature>
<feature type="compositionally biased region" description="Basic and acidic residues" evidence="6">
    <location>
        <begin position="2652"/>
        <end position="2661"/>
    </location>
</feature>
<feature type="compositionally biased region" description="Low complexity" evidence="6">
    <location>
        <begin position="1670"/>
        <end position="1687"/>
    </location>
</feature>
<evidence type="ECO:0000259" key="7">
    <source>
        <dbReference type="PROSITE" id="PS50171"/>
    </source>
</evidence>
<keyword evidence="3" id="KW-0863">Zinc-finger</keyword>
<feature type="compositionally biased region" description="Polar residues" evidence="6">
    <location>
        <begin position="1333"/>
        <end position="1354"/>
    </location>
</feature>
<dbReference type="Ensembl" id="ENSKMAT00000005006.1">
    <property type="protein sequence ID" value="ENSKMAP00000004919.1"/>
    <property type="gene ID" value="ENSKMAG00000003731.1"/>
</dbReference>
<dbReference type="Gene3D" id="3.30.70.330">
    <property type="match status" value="1"/>
</dbReference>
<dbReference type="InterPro" id="IPR000690">
    <property type="entry name" value="Matrin/U1-C_Znf_C2H2"/>
</dbReference>
<feature type="compositionally biased region" description="Basic residues" evidence="6">
    <location>
        <begin position="2209"/>
        <end position="2218"/>
    </location>
</feature>
<feature type="compositionally biased region" description="Basic and acidic residues" evidence="6">
    <location>
        <begin position="1364"/>
        <end position="1376"/>
    </location>
</feature>
<feature type="domain" description="Matrin-type" evidence="7">
    <location>
        <begin position="2824"/>
        <end position="2855"/>
    </location>
</feature>
<feature type="compositionally biased region" description="Low complexity" evidence="6">
    <location>
        <begin position="1150"/>
        <end position="1164"/>
    </location>
</feature>
<feature type="compositionally biased region" description="Basic residues" evidence="6">
    <location>
        <begin position="827"/>
        <end position="855"/>
    </location>
</feature>
<feature type="compositionally biased region" description="Basic and acidic residues" evidence="6">
    <location>
        <begin position="2706"/>
        <end position="2721"/>
    </location>
</feature>
<feature type="compositionally biased region" description="Low complexity" evidence="6">
    <location>
        <begin position="159"/>
        <end position="174"/>
    </location>
</feature>
<dbReference type="GeneTree" id="ENSGT01120000272067"/>
<reference evidence="8" key="1">
    <citation type="submission" date="2025-08" db="UniProtKB">
        <authorList>
            <consortium name="Ensembl"/>
        </authorList>
    </citation>
    <scope>IDENTIFICATION</scope>
</reference>
<keyword evidence="4" id="KW-0862">Zinc</keyword>
<feature type="compositionally biased region" description="Pro residues" evidence="6">
    <location>
        <begin position="1321"/>
        <end position="1331"/>
    </location>
</feature>
<feature type="compositionally biased region" description="Basic and acidic residues" evidence="6">
    <location>
        <begin position="816"/>
        <end position="826"/>
    </location>
</feature>
<feature type="compositionally biased region" description="Polar residues" evidence="6">
    <location>
        <begin position="549"/>
        <end position="559"/>
    </location>
</feature>
<feature type="compositionally biased region" description="Acidic residues" evidence="6">
    <location>
        <begin position="2248"/>
        <end position="2269"/>
    </location>
</feature>
<feature type="compositionally biased region" description="Basic and acidic residues" evidence="6">
    <location>
        <begin position="2238"/>
        <end position="2247"/>
    </location>
</feature>
<dbReference type="PROSITE" id="PS50171">
    <property type="entry name" value="ZF_MATRIN"/>
    <property type="match status" value="1"/>
</dbReference>